<dbReference type="AlphaFoldDB" id="A0A2R3QAQ3"/>
<dbReference type="GO" id="GO:0005524">
    <property type="term" value="F:ATP binding"/>
    <property type="evidence" value="ECO:0007669"/>
    <property type="project" value="UniProtKB-UniRule"/>
</dbReference>
<dbReference type="InterPro" id="IPR002305">
    <property type="entry name" value="aa-tRNA-synth_Ic"/>
</dbReference>
<proteinExistence type="inferred from homology"/>
<keyword evidence="6 11" id="KW-0694">RNA-binding</keyword>
<feature type="domain" description="RNA-binding S4" evidence="12">
    <location>
        <begin position="349"/>
        <end position="410"/>
    </location>
</feature>
<evidence type="ECO:0000313" key="13">
    <source>
        <dbReference type="EMBL" id="AVO48717.1"/>
    </source>
</evidence>
<evidence type="ECO:0000256" key="8">
    <source>
        <dbReference type="ARBA" id="ARBA00023146"/>
    </source>
</evidence>
<dbReference type="GO" id="GO:0005829">
    <property type="term" value="C:cytosol"/>
    <property type="evidence" value="ECO:0007669"/>
    <property type="project" value="TreeGrafter"/>
</dbReference>
<name>A0A2R3QAQ3_9BURK</name>
<evidence type="ECO:0000256" key="7">
    <source>
        <dbReference type="ARBA" id="ARBA00022917"/>
    </source>
</evidence>
<evidence type="ECO:0000256" key="6">
    <source>
        <dbReference type="ARBA" id="ARBA00022884"/>
    </source>
</evidence>
<feature type="short sequence motif" description="'KMSKS' region" evidence="10">
    <location>
        <begin position="241"/>
        <end position="245"/>
    </location>
</feature>
<dbReference type="KEGG" id="mela:C6568_05155"/>
<keyword evidence="3 10" id="KW-0436">Ligase</keyword>
<dbReference type="InterPro" id="IPR024088">
    <property type="entry name" value="Tyr-tRNA-ligase_bac-type"/>
</dbReference>
<comment type="subcellular location">
    <subcellularLocation>
        <location evidence="10">Cytoplasm</location>
    </subcellularLocation>
</comment>
<evidence type="ECO:0000256" key="10">
    <source>
        <dbReference type="HAMAP-Rule" id="MF_02007"/>
    </source>
</evidence>
<dbReference type="PANTHER" id="PTHR11766">
    <property type="entry name" value="TYROSYL-TRNA SYNTHETASE"/>
    <property type="match status" value="1"/>
</dbReference>
<dbReference type="Pfam" id="PF00579">
    <property type="entry name" value="tRNA-synt_1b"/>
    <property type="match status" value="1"/>
</dbReference>
<accession>A0A2R3QAQ3</accession>
<dbReference type="OrthoDB" id="9804243at2"/>
<evidence type="ECO:0000256" key="4">
    <source>
        <dbReference type="ARBA" id="ARBA00022741"/>
    </source>
</evidence>
<evidence type="ECO:0000256" key="5">
    <source>
        <dbReference type="ARBA" id="ARBA00022840"/>
    </source>
</evidence>
<dbReference type="RefSeq" id="WP_106683197.1">
    <property type="nucleotide sequence ID" value="NZ_CP027667.1"/>
</dbReference>
<dbReference type="SMART" id="SM00363">
    <property type="entry name" value="S4"/>
    <property type="match status" value="1"/>
</dbReference>
<evidence type="ECO:0000256" key="11">
    <source>
        <dbReference type="PROSITE-ProRule" id="PRU00182"/>
    </source>
</evidence>
<dbReference type="PANTHER" id="PTHR11766:SF1">
    <property type="entry name" value="TYROSINE--TRNA LIGASE"/>
    <property type="match status" value="1"/>
</dbReference>
<dbReference type="GO" id="GO:0006437">
    <property type="term" value="P:tyrosyl-tRNA aminoacylation"/>
    <property type="evidence" value="ECO:0007669"/>
    <property type="project" value="UniProtKB-UniRule"/>
</dbReference>
<feature type="binding site" evidence="10">
    <location>
        <position position="244"/>
    </location>
    <ligand>
        <name>ATP</name>
        <dbReference type="ChEBI" id="CHEBI:30616"/>
    </ligand>
</feature>
<dbReference type="Proteomes" id="UP000237925">
    <property type="component" value="Chromosome"/>
</dbReference>
<comment type="catalytic activity">
    <reaction evidence="9 10">
        <text>tRNA(Tyr) + L-tyrosine + ATP = L-tyrosyl-tRNA(Tyr) + AMP + diphosphate + H(+)</text>
        <dbReference type="Rhea" id="RHEA:10220"/>
        <dbReference type="Rhea" id="RHEA-COMP:9706"/>
        <dbReference type="Rhea" id="RHEA-COMP:9707"/>
        <dbReference type="ChEBI" id="CHEBI:15378"/>
        <dbReference type="ChEBI" id="CHEBI:30616"/>
        <dbReference type="ChEBI" id="CHEBI:33019"/>
        <dbReference type="ChEBI" id="CHEBI:58315"/>
        <dbReference type="ChEBI" id="CHEBI:78442"/>
        <dbReference type="ChEBI" id="CHEBI:78536"/>
        <dbReference type="ChEBI" id="CHEBI:456215"/>
        <dbReference type="EC" id="6.1.1.1"/>
    </reaction>
</comment>
<protein>
    <recommendedName>
        <fullName evidence="10">Tyrosine--tRNA ligase</fullName>
        <ecNumber evidence="10">6.1.1.1</ecNumber>
    </recommendedName>
    <alternativeName>
        <fullName evidence="10">Tyrosyl-tRNA synthetase</fullName>
        <shortName evidence="10">TyrRS</shortName>
    </alternativeName>
</protein>
<evidence type="ECO:0000256" key="9">
    <source>
        <dbReference type="ARBA" id="ARBA00048248"/>
    </source>
</evidence>
<evidence type="ECO:0000256" key="3">
    <source>
        <dbReference type="ARBA" id="ARBA00022598"/>
    </source>
</evidence>
<evidence type="ECO:0000256" key="2">
    <source>
        <dbReference type="ARBA" id="ARBA00022490"/>
    </source>
</evidence>
<dbReference type="InterPro" id="IPR002942">
    <property type="entry name" value="S4_RNA-bd"/>
</dbReference>
<dbReference type="SUPFAM" id="SSF52374">
    <property type="entry name" value="Nucleotidylyl transferase"/>
    <property type="match status" value="1"/>
</dbReference>
<dbReference type="GO" id="GO:0003723">
    <property type="term" value="F:RNA binding"/>
    <property type="evidence" value="ECO:0007669"/>
    <property type="project" value="UniProtKB-KW"/>
</dbReference>
<organism evidence="13 14">
    <name type="scientific">Melaminivora suipulveris</name>
    <dbReference type="NCBI Taxonomy" id="2109913"/>
    <lineage>
        <taxon>Bacteria</taxon>
        <taxon>Pseudomonadati</taxon>
        <taxon>Pseudomonadota</taxon>
        <taxon>Betaproteobacteria</taxon>
        <taxon>Burkholderiales</taxon>
        <taxon>Comamonadaceae</taxon>
        <taxon>Melaminivora</taxon>
    </lineage>
</organism>
<dbReference type="EC" id="6.1.1.1" evidence="10"/>
<dbReference type="InterPro" id="IPR002307">
    <property type="entry name" value="Tyr-tRNA-ligase"/>
</dbReference>
<dbReference type="InterPro" id="IPR001412">
    <property type="entry name" value="aa-tRNA-synth_I_CS"/>
</dbReference>
<dbReference type="GO" id="GO:0004831">
    <property type="term" value="F:tyrosine-tRNA ligase activity"/>
    <property type="evidence" value="ECO:0007669"/>
    <property type="project" value="UniProtKB-UniRule"/>
</dbReference>
<dbReference type="NCBIfam" id="TIGR00234">
    <property type="entry name" value="tyrS"/>
    <property type="match status" value="1"/>
</dbReference>
<keyword evidence="4 10" id="KW-0547">Nucleotide-binding</keyword>
<dbReference type="Pfam" id="PF01479">
    <property type="entry name" value="S4"/>
    <property type="match status" value="1"/>
</dbReference>
<dbReference type="PROSITE" id="PS00178">
    <property type="entry name" value="AA_TRNA_LIGASE_I"/>
    <property type="match status" value="1"/>
</dbReference>
<sequence>MNQAVVTTFSHGVDVGQALEVSLRGVDELLPQDEWARKLARSATTGQPLRIKLGLDPTAPDIHLGHTVVLNKMRQLQDLGHQVIFLIGDFTTLIGDPSGRNSTRPPLTAEQIKANAETYYAQAAKVLDPARTEIRYNSEWSDQLGARGMIELAAKYTVARMMERNDFHQRFTDGSSISLHEFLYPLLQGYDSVALKSDLELGGTDQKFNLLMGRHLQQEWGQEPQCVLTMPLLVGLDGVDKMSKSKHNYIGITEDANTMFAKVLSISDTLMWDWYTLLSFKSLAEIAALQREVQEGRNPKDAKVMLAREITARFHSAAAADAAEADFHNRSRGGIPDEIAEVRLSGAPLAIGALLKQAGLAPSTSEANRLIDGGGVRVDGSAVGDRALRLDAGSYVVQVGKRKFARVHLD</sequence>
<evidence type="ECO:0000313" key="14">
    <source>
        <dbReference type="Proteomes" id="UP000237925"/>
    </source>
</evidence>
<dbReference type="SUPFAM" id="SSF55174">
    <property type="entry name" value="Alpha-L RNA-binding motif"/>
    <property type="match status" value="1"/>
</dbReference>
<comment type="subunit">
    <text evidence="1 10">Homodimer.</text>
</comment>
<dbReference type="InterPro" id="IPR014729">
    <property type="entry name" value="Rossmann-like_a/b/a_fold"/>
</dbReference>
<dbReference type="Gene3D" id="3.10.290.10">
    <property type="entry name" value="RNA-binding S4 domain"/>
    <property type="match status" value="1"/>
</dbReference>
<keyword evidence="14" id="KW-1185">Reference proteome</keyword>
<reference evidence="13 14" key="1">
    <citation type="submission" date="2018-03" db="EMBL/GenBank/DDBJ databases">
        <title>Genome sequencing of Melaminivora sp.</title>
        <authorList>
            <person name="Kim S.-J."/>
            <person name="Heo J."/>
            <person name="Ahn J.-H."/>
            <person name="Kwon S.-W."/>
        </authorList>
    </citation>
    <scope>NUCLEOTIDE SEQUENCE [LARGE SCALE GENOMIC DNA]</scope>
    <source>
        <strain evidence="13 14">SC2-9</strain>
    </source>
</reference>
<evidence type="ECO:0000259" key="12">
    <source>
        <dbReference type="SMART" id="SM00363"/>
    </source>
</evidence>
<dbReference type="FunFam" id="3.40.50.620:FF:000061">
    <property type="entry name" value="Tyrosine--tRNA ligase"/>
    <property type="match status" value="1"/>
</dbReference>
<keyword evidence="8 10" id="KW-0030">Aminoacyl-tRNA synthetase</keyword>
<dbReference type="EMBL" id="CP027667">
    <property type="protein sequence ID" value="AVO48717.1"/>
    <property type="molecule type" value="Genomic_DNA"/>
</dbReference>
<evidence type="ECO:0000256" key="1">
    <source>
        <dbReference type="ARBA" id="ARBA00011738"/>
    </source>
</evidence>
<dbReference type="CDD" id="cd00165">
    <property type="entry name" value="S4"/>
    <property type="match status" value="1"/>
</dbReference>
<dbReference type="Gene3D" id="1.10.240.10">
    <property type="entry name" value="Tyrosyl-Transfer RNA Synthetase"/>
    <property type="match status" value="1"/>
</dbReference>
<comment type="function">
    <text evidence="10">Catalyzes the attachment of tyrosine to tRNA(Tyr) in a two-step reaction: tyrosine is first activated by ATP to form Tyr-AMP and then transferred to the acceptor end of tRNA(Tyr).</text>
</comment>
<keyword evidence="2 10" id="KW-0963">Cytoplasm</keyword>
<gene>
    <name evidence="10" type="primary">tyrS</name>
    <name evidence="13" type="ORF">C6568_05155</name>
</gene>
<dbReference type="Gene3D" id="3.40.50.620">
    <property type="entry name" value="HUPs"/>
    <property type="match status" value="1"/>
</dbReference>
<dbReference type="PROSITE" id="PS50889">
    <property type="entry name" value="S4"/>
    <property type="match status" value="1"/>
</dbReference>
<dbReference type="InterPro" id="IPR024108">
    <property type="entry name" value="Tyr-tRNA-ligase_bac_2"/>
</dbReference>
<comment type="similarity">
    <text evidence="10">Belongs to the class-I aminoacyl-tRNA synthetase family. TyrS type 2 subfamily.</text>
</comment>
<keyword evidence="5 10" id="KW-0067">ATP-binding</keyword>
<dbReference type="HAMAP" id="MF_02007">
    <property type="entry name" value="Tyr_tRNA_synth_type2"/>
    <property type="match status" value="1"/>
</dbReference>
<keyword evidence="7 10" id="KW-0648">Protein biosynthesis</keyword>
<dbReference type="CDD" id="cd00805">
    <property type="entry name" value="TyrRS_core"/>
    <property type="match status" value="1"/>
</dbReference>
<feature type="short sequence motif" description="'HIGH' region" evidence="10">
    <location>
        <begin position="57"/>
        <end position="66"/>
    </location>
</feature>
<dbReference type="PRINTS" id="PR01040">
    <property type="entry name" value="TRNASYNTHTYR"/>
</dbReference>
<dbReference type="InterPro" id="IPR036986">
    <property type="entry name" value="S4_RNA-bd_sf"/>
</dbReference>